<evidence type="ECO:0000313" key="2">
    <source>
        <dbReference type="Proteomes" id="UP000198979"/>
    </source>
</evidence>
<proteinExistence type="predicted"/>
<dbReference type="STRING" id="150248.SAMN05216169_100665"/>
<dbReference type="Proteomes" id="UP000198979">
    <property type="component" value="Unassembled WGS sequence"/>
</dbReference>
<organism evidence="1 2">
    <name type="scientific">Anoxybacillus pushchinoensis</name>
    <dbReference type="NCBI Taxonomy" id="150248"/>
    <lineage>
        <taxon>Bacteria</taxon>
        <taxon>Bacillati</taxon>
        <taxon>Bacillota</taxon>
        <taxon>Bacilli</taxon>
        <taxon>Bacillales</taxon>
        <taxon>Anoxybacillaceae</taxon>
        <taxon>Anoxybacillus</taxon>
    </lineage>
</organism>
<reference evidence="2" key="1">
    <citation type="submission" date="2016-10" db="EMBL/GenBank/DDBJ databases">
        <authorList>
            <person name="Varghese N."/>
            <person name="Submissions S."/>
        </authorList>
    </citation>
    <scope>NUCLEOTIDE SEQUENCE [LARGE SCALE GENOMIC DNA]</scope>
    <source>
        <strain evidence="2">K1</strain>
    </source>
</reference>
<gene>
    <name evidence="1" type="ORF">SAMN05216169_100665</name>
</gene>
<keyword evidence="2" id="KW-1185">Reference proteome</keyword>
<sequence>MRGDTMSILPKTNELGFFEIRLRSIGGLGANNG</sequence>
<accession>A0A1I0SVK3</accession>
<name>A0A1I0SVK3_9BACL</name>
<dbReference type="AlphaFoldDB" id="A0A1I0SVK3"/>
<dbReference type="EMBL" id="FOJQ01000006">
    <property type="protein sequence ID" value="SFA42816.1"/>
    <property type="molecule type" value="Genomic_DNA"/>
</dbReference>
<protein>
    <submittedName>
        <fullName evidence="1">Pyruvate ferredoxin oxidoreductase gamma subunit</fullName>
    </submittedName>
</protein>
<evidence type="ECO:0000313" key="1">
    <source>
        <dbReference type="EMBL" id="SFA42816.1"/>
    </source>
</evidence>
<keyword evidence="1" id="KW-0670">Pyruvate</keyword>